<reference evidence="2" key="2">
    <citation type="submission" date="2022-01" db="EMBL/GenBank/DDBJ databases">
        <authorList>
            <person name="Yamashiro T."/>
            <person name="Shiraishi A."/>
            <person name="Satake H."/>
            <person name="Nakayama K."/>
        </authorList>
    </citation>
    <scope>NUCLEOTIDE SEQUENCE</scope>
</reference>
<dbReference type="InterPro" id="IPR025724">
    <property type="entry name" value="GAG-pre-integrase_dom"/>
</dbReference>
<dbReference type="EMBL" id="BQNB010013091">
    <property type="protein sequence ID" value="GJT11719.1"/>
    <property type="molecule type" value="Genomic_DNA"/>
</dbReference>
<name>A0ABQ5BBW3_9ASTR</name>
<organism evidence="2 3">
    <name type="scientific">Tanacetum coccineum</name>
    <dbReference type="NCBI Taxonomy" id="301880"/>
    <lineage>
        <taxon>Eukaryota</taxon>
        <taxon>Viridiplantae</taxon>
        <taxon>Streptophyta</taxon>
        <taxon>Embryophyta</taxon>
        <taxon>Tracheophyta</taxon>
        <taxon>Spermatophyta</taxon>
        <taxon>Magnoliopsida</taxon>
        <taxon>eudicotyledons</taxon>
        <taxon>Gunneridae</taxon>
        <taxon>Pentapetalae</taxon>
        <taxon>asterids</taxon>
        <taxon>campanulids</taxon>
        <taxon>Asterales</taxon>
        <taxon>Asteraceae</taxon>
        <taxon>Asteroideae</taxon>
        <taxon>Anthemideae</taxon>
        <taxon>Anthemidinae</taxon>
        <taxon>Tanacetum</taxon>
    </lineage>
</organism>
<gene>
    <name evidence="2" type="ORF">Tco_0858761</name>
</gene>
<dbReference type="PANTHER" id="PTHR42648">
    <property type="entry name" value="TRANSPOSASE, PUTATIVE-RELATED"/>
    <property type="match status" value="1"/>
</dbReference>
<evidence type="ECO:0000259" key="1">
    <source>
        <dbReference type="PROSITE" id="PS50994"/>
    </source>
</evidence>
<dbReference type="PROSITE" id="PS50994">
    <property type="entry name" value="INTEGRASE"/>
    <property type="match status" value="1"/>
</dbReference>
<feature type="domain" description="Integrase catalytic" evidence="1">
    <location>
        <begin position="709"/>
        <end position="813"/>
    </location>
</feature>
<accession>A0ABQ5BBW3</accession>
<evidence type="ECO:0000313" key="3">
    <source>
        <dbReference type="Proteomes" id="UP001151760"/>
    </source>
</evidence>
<dbReference type="Proteomes" id="UP001151760">
    <property type="component" value="Unassembled WGS sequence"/>
</dbReference>
<dbReference type="Pfam" id="PF00665">
    <property type="entry name" value="rve"/>
    <property type="match status" value="1"/>
</dbReference>
<reference evidence="2" key="1">
    <citation type="journal article" date="2022" name="Int. J. Mol. Sci.">
        <title>Draft Genome of Tanacetum Coccineum: Genomic Comparison of Closely Related Tanacetum-Family Plants.</title>
        <authorList>
            <person name="Yamashiro T."/>
            <person name="Shiraishi A."/>
            <person name="Nakayama K."/>
            <person name="Satake H."/>
        </authorList>
    </citation>
    <scope>NUCLEOTIDE SEQUENCE</scope>
</reference>
<protein>
    <submittedName>
        <fullName evidence="2">Ribonuclease H-like domain-containing protein</fullName>
    </submittedName>
</protein>
<dbReference type="Pfam" id="PF13976">
    <property type="entry name" value="gag_pre-integrs"/>
    <property type="match status" value="1"/>
</dbReference>
<dbReference type="SUPFAM" id="SSF53098">
    <property type="entry name" value="Ribonuclease H-like"/>
    <property type="match status" value="1"/>
</dbReference>
<proteinExistence type="predicted"/>
<evidence type="ECO:0000313" key="2">
    <source>
        <dbReference type="EMBL" id="GJT11719.1"/>
    </source>
</evidence>
<comment type="caution">
    <text evidence="2">The sequence shown here is derived from an EMBL/GenBank/DDBJ whole genome shotgun (WGS) entry which is preliminary data.</text>
</comment>
<dbReference type="InterPro" id="IPR036397">
    <property type="entry name" value="RNaseH_sf"/>
</dbReference>
<dbReference type="InterPro" id="IPR039537">
    <property type="entry name" value="Retrotran_Ty1/copia-like"/>
</dbReference>
<dbReference type="Gene3D" id="3.30.420.10">
    <property type="entry name" value="Ribonuclease H-like superfamily/Ribonuclease H"/>
    <property type="match status" value="1"/>
</dbReference>
<dbReference type="InterPro" id="IPR001584">
    <property type="entry name" value="Integrase_cat-core"/>
</dbReference>
<sequence length="813" mass="91234">MSGEEPATQIAPVESPQMVYTVKLPILKKVILNGDGPIQVRTDEKGVETEVPPNTTQLRFHAIKDAKTLWAVIKSRFGGNVESKKMQKNVLKQQFENFYVFDTEGLDKAYDRFQKLISILEVHALIMRNKDGIDDLDINDLYNNLKVFEADIKGSFGSSSNSQNVAFLSAEDTSSSNEVNTTNGVSTIDHDDLEEMDLKWGHFARECRAPRNQRNRNGDVGYRSRDNTRRTVPVETSNALVVQDNDLIVQDGLGYDWSYIAQDEPTEFALMAYIVNSSGSDTEANLEIVAYQLGLELVEAQLVVHQKNEVVYEEKIAVIEFEVKDKSNAVTRLKNYRSSDGDDNQINDRFKKNNGYHVVPPPLTGNYIPPLADLSFTRLDDSVYRPIANKTSASVSQVEANITPPSNASVEMTRVEYVRPIGVIIEDWVILTRFERIPISAAKKSSLRATTSTSTFRPVNTATHTNRVNVSKLRTNAFHKSHSPIRRPFYKSTASNTKISNEKVNTVKVNGVNTAGQTVVSTVKGTGVTAVKASAGCVWRPKMTDLNNVSKDNSGSWVSKRGNPQQALKNKGIFDSGCSRHMTGTKPSLLTIKNSMEVLFPLVEVLEVLLDESQVLLRVPRQSNMYNFDLKNVVPSGDLTCLFIKATINESKLWHRRLGHVNFKTMNILVKGNIVRGLPSKIFDNDHTCVACQKGKQHKASCKAKVMSSISQPLQMLHMDLFGPTSIRSINHKTYCLVVTDDFSRFRWVFFLASKDETSGILKKFITEIENQLNHKVKVIRCDNGTEFKNREMNEFFGLKGIKREFSVARTPQ</sequence>
<dbReference type="PANTHER" id="PTHR42648:SF32">
    <property type="entry name" value="RIBONUCLEASE H-LIKE DOMAIN, GAG-PRE-INTEGRASE DOMAIN PROTEIN-RELATED"/>
    <property type="match status" value="1"/>
</dbReference>
<keyword evidence="3" id="KW-1185">Reference proteome</keyword>
<dbReference type="InterPro" id="IPR012337">
    <property type="entry name" value="RNaseH-like_sf"/>
</dbReference>